<dbReference type="GO" id="GO:0010181">
    <property type="term" value="F:FMN binding"/>
    <property type="evidence" value="ECO:0007669"/>
    <property type="project" value="InterPro"/>
</dbReference>
<evidence type="ECO:0000256" key="2">
    <source>
        <dbReference type="ARBA" id="ARBA00001966"/>
    </source>
</evidence>
<evidence type="ECO:0000259" key="11">
    <source>
        <dbReference type="Pfam" id="PF07992"/>
    </source>
</evidence>
<dbReference type="GO" id="GO:0051536">
    <property type="term" value="F:iron-sulfur cluster binding"/>
    <property type="evidence" value="ECO:0007669"/>
    <property type="project" value="UniProtKB-KW"/>
</dbReference>
<dbReference type="PRINTS" id="PR00469">
    <property type="entry name" value="PNDRDTASEII"/>
</dbReference>
<comment type="similarity">
    <text evidence="3">In the N-terminal section; belongs to the NADH:flavin oxidoreductase/NADH oxidase family.</text>
</comment>
<keyword evidence="7" id="KW-0560">Oxidoreductase</keyword>
<comment type="cofactor">
    <cofactor evidence="1">
        <name>FMN</name>
        <dbReference type="ChEBI" id="CHEBI:58210"/>
    </cofactor>
</comment>
<dbReference type="InterPro" id="IPR001155">
    <property type="entry name" value="OxRdtase_FMN_N"/>
</dbReference>
<evidence type="ECO:0000256" key="1">
    <source>
        <dbReference type="ARBA" id="ARBA00001917"/>
    </source>
</evidence>
<evidence type="ECO:0000256" key="8">
    <source>
        <dbReference type="ARBA" id="ARBA00023004"/>
    </source>
</evidence>
<evidence type="ECO:0000259" key="10">
    <source>
        <dbReference type="Pfam" id="PF00724"/>
    </source>
</evidence>
<dbReference type="Pfam" id="PF00724">
    <property type="entry name" value="Oxidored_FMN"/>
    <property type="match status" value="1"/>
</dbReference>
<accession>A0A285G1T8</accession>
<evidence type="ECO:0000256" key="6">
    <source>
        <dbReference type="ARBA" id="ARBA00022723"/>
    </source>
</evidence>
<evidence type="ECO:0000256" key="5">
    <source>
        <dbReference type="ARBA" id="ARBA00022643"/>
    </source>
</evidence>
<dbReference type="OrthoDB" id="9772736at2"/>
<dbReference type="InterPro" id="IPR051793">
    <property type="entry name" value="NADH:flavin_oxidoreductase"/>
</dbReference>
<dbReference type="GO" id="GO:0046872">
    <property type="term" value="F:metal ion binding"/>
    <property type="evidence" value="ECO:0007669"/>
    <property type="project" value="UniProtKB-KW"/>
</dbReference>
<proteinExistence type="inferred from homology"/>
<keyword evidence="13" id="KW-1185">Reference proteome</keyword>
<dbReference type="PRINTS" id="PR00368">
    <property type="entry name" value="FADPNR"/>
</dbReference>
<keyword evidence="5" id="KW-0288">FMN</keyword>
<reference evidence="13" key="1">
    <citation type="submission" date="2017-09" db="EMBL/GenBank/DDBJ databases">
        <authorList>
            <person name="Varghese N."/>
            <person name="Submissions S."/>
        </authorList>
    </citation>
    <scope>NUCLEOTIDE SEQUENCE [LARGE SCALE GENOMIC DNA]</scope>
    <source>
        <strain evidence="13">MSL47</strain>
    </source>
</reference>
<dbReference type="PANTHER" id="PTHR42917">
    <property type="entry name" value="2,4-DIENOYL-COA REDUCTASE"/>
    <property type="match status" value="1"/>
</dbReference>
<dbReference type="Pfam" id="PF07992">
    <property type="entry name" value="Pyr_redox_2"/>
    <property type="match status" value="1"/>
</dbReference>
<protein>
    <submittedName>
        <fullName evidence="12">2,4-dienoyl-CoA reductase</fullName>
    </submittedName>
</protein>
<dbReference type="SUPFAM" id="SSF51395">
    <property type="entry name" value="FMN-linked oxidoreductases"/>
    <property type="match status" value="1"/>
</dbReference>
<evidence type="ECO:0000256" key="4">
    <source>
        <dbReference type="ARBA" id="ARBA00022630"/>
    </source>
</evidence>
<comment type="cofactor">
    <cofactor evidence="2">
        <name>[4Fe-4S] cluster</name>
        <dbReference type="ChEBI" id="CHEBI:49883"/>
    </cofactor>
</comment>
<dbReference type="AlphaFoldDB" id="A0A285G1T8"/>
<dbReference type="InterPro" id="IPR023753">
    <property type="entry name" value="FAD/NAD-binding_dom"/>
</dbReference>
<dbReference type="RefSeq" id="WP_097016701.1">
    <property type="nucleotide sequence ID" value="NZ_OBDZ01000004.1"/>
</dbReference>
<keyword evidence="9" id="KW-0411">Iron-sulfur</keyword>
<evidence type="ECO:0000256" key="3">
    <source>
        <dbReference type="ARBA" id="ARBA00011048"/>
    </source>
</evidence>
<dbReference type="Gene3D" id="3.50.50.60">
    <property type="entry name" value="FAD/NAD(P)-binding domain"/>
    <property type="match status" value="1"/>
</dbReference>
<dbReference type="InterPro" id="IPR013785">
    <property type="entry name" value="Aldolase_TIM"/>
</dbReference>
<sequence length="669" mass="73649">MSKAMDRYKNVFSPITIKGVEFKNRIQSAPMVPCLATPEGWVTKELIEFYRPIAKGGAASVTIGDSAINWQHAMDHEGQLNLGHDNVKMGLDELADEIQRYGANISIELNHGGRFSNSMVLAEKGLKPVSSTPLPAEIDEYFAKLKGETPGEVEEMSRELIYKTIQDYADAAARCKDSGFKMIMIHGAHGMLPAQFLSSYVNRRTDRYGGSFENRARFCIEMLDAVREKVGENFIIEYRISADELVEGGMKVEEVIEFVKLIEDKIDILHVSAGMLANPFVIQYMIQPNYIPYKYNVHFAEKIKKAVGDSVKVATVGSIMNLENAEEILARGLVDFVAMARPFVSDPEFMRKSAHGKEEDIRPCLRCNTCCGRAAFFKKTRCAVNPINGRETYYPEGVLKADEQKKVVIVGGGPAGMQAALTAVERGHEVVLFEKSDKLGGTLHHATDLEFKEDLSNFLNWIVRQTQKCGAEIKLNTEATAEVIAKENPDALILAVGAEPFIPNISGIDNDNVHWVGDIDSGKVEAGEKVIVIGGGLTGAESALNLAKQGKDVTIVDMCGPEDLFRGAALINKFSLQSLLEENNVEIVTNTNVEEITTTGIKTINSNFRKNEYEADTVVLAVGMKPRKQTINELRNLVPPTEVFVIGDGKEIGDVYTAVHSGFDTAVEI</sequence>
<name>A0A285G1T8_9FIRM</name>
<evidence type="ECO:0000256" key="9">
    <source>
        <dbReference type="ARBA" id="ARBA00023014"/>
    </source>
</evidence>
<dbReference type="EMBL" id="OBDZ01000004">
    <property type="protein sequence ID" value="SNY17024.1"/>
    <property type="molecule type" value="Genomic_DNA"/>
</dbReference>
<keyword evidence="6" id="KW-0479">Metal-binding</keyword>
<dbReference type="GO" id="GO:0016491">
    <property type="term" value="F:oxidoreductase activity"/>
    <property type="evidence" value="ECO:0007669"/>
    <property type="project" value="UniProtKB-KW"/>
</dbReference>
<dbReference type="SUPFAM" id="SSF51905">
    <property type="entry name" value="FAD/NAD(P)-binding domain"/>
    <property type="match status" value="1"/>
</dbReference>
<gene>
    <name evidence="12" type="ORF">SAMN06265827_10452</name>
</gene>
<feature type="domain" description="NADH:flavin oxidoreductase/NADH oxidase N-terminal" evidence="10">
    <location>
        <begin position="11"/>
        <end position="358"/>
    </location>
</feature>
<dbReference type="Gene3D" id="3.40.50.720">
    <property type="entry name" value="NAD(P)-binding Rossmann-like Domain"/>
    <property type="match status" value="1"/>
</dbReference>
<keyword evidence="8" id="KW-0408">Iron</keyword>
<evidence type="ECO:0000313" key="12">
    <source>
        <dbReference type="EMBL" id="SNY17024.1"/>
    </source>
</evidence>
<dbReference type="CDD" id="cd02803">
    <property type="entry name" value="OYE_like_FMN_family"/>
    <property type="match status" value="1"/>
</dbReference>
<feature type="domain" description="FAD/NAD(P)-binding" evidence="11">
    <location>
        <begin position="405"/>
        <end position="632"/>
    </location>
</feature>
<dbReference type="PANTHER" id="PTHR42917:SF2">
    <property type="entry name" value="2,4-DIENOYL-COA REDUCTASE [(2E)-ENOYL-COA-PRODUCING]"/>
    <property type="match status" value="1"/>
</dbReference>
<evidence type="ECO:0000256" key="7">
    <source>
        <dbReference type="ARBA" id="ARBA00023002"/>
    </source>
</evidence>
<dbReference type="Proteomes" id="UP000219573">
    <property type="component" value="Unassembled WGS sequence"/>
</dbReference>
<dbReference type="InterPro" id="IPR036188">
    <property type="entry name" value="FAD/NAD-bd_sf"/>
</dbReference>
<evidence type="ECO:0000313" key="13">
    <source>
        <dbReference type="Proteomes" id="UP000219573"/>
    </source>
</evidence>
<keyword evidence="4" id="KW-0285">Flavoprotein</keyword>
<dbReference type="Gene3D" id="3.20.20.70">
    <property type="entry name" value="Aldolase class I"/>
    <property type="match status" value="1"/>
</dbReference>
<organism evidence="12 13">
    <name type="scientific">Orenia metallireducens</name>
    <dbReference type="NCBI Taxonomy" id="1413210"/>
    <lineage>
        <taxon>Bacteria</taxon>
        <taxon>Bacillati</taxon>
        <taxon>Bacillota</taxon>
        <taxon>Clostridia</taxon>
        <taxon>Halanaerobiales</taxon>
        <taxon>Halobacteroidaceae</taxon>
        <taxon>Orenia</taxon>
    </lineage>
</organism>